<comment type="subunit">
    <text evidence="4">Homodimer.</text>
</comment>
<keyword evidence="8 14" id="KW-0210">Decarboxylase</keyword>
<evidence type="ECO:0000256" key="9">
    <source>
        <dbReference type="ARBA" id="ARBA00023239"/>
    </source>
</evidence>
<evidence type="ECO:0000256" key="1">
    <source>
        <dbReference type="ARBA" id="ARBA00004514"/>
    </source>
</evidence>
<dbReference type="HAMAP" id="MF_00218">
    <property type="entry name" value="URO_D"/>
    <property type="match status" value="1"/>
</dbReference>
<dbReference type="Gene3D" id="3.20.20.210">
    <property type="match status" value="1"/>
</dbReference>
<dbReference type="InterPro" id="IPR038071">
    <property type="entry name" value="UROD/MetE-like_sf"/>
</dbReference>
<evidence type="ECO:0000256" key="2">
    <source>
        <dbReference type="ARBA" id="ARBA00004804"/>
    </source>
</evidence>
<sequence>MRRSSTTNQEPLLIRAARGEDVERPPMWVMRQAGRYLPEYHKEKGSLDFFQTCRDPEVASNITVQPVDRYEGLIDAAIIFSDILVIPQALGMEVKMIDKIGPSFPDPIKSPEDLDKLRNCDEIDEALVQKELGYVFEAIKATKTKLNDRVPLIGFCGAPWTLAAYMIDRGGSKTFHKPISFMRLHPEASHDLLRRCTAVAIPYLIKQVEAGAQLLQIFDSWAGELDKSAFMTFAMPYLKQIARGVDEGLDQRGIKRVPKTVFAKGAWFALDELCEAGYEVVGLDWTHDPAEAVKVARGRVTLQGNMNPAWLIAGREVITQEVQKMILGFGGGKQRYIINLGHGIFPEVDPDDLEHFFKECHRFGSVEENHEF</sequence>
<dbReference type="FunFam" id="3.20.20.210:FF:000008">
    <property type="entry name" value="Uroporphyrinogen decarboxylase"/>
    <property type="match status" value="1"/>
</dbReference>
<evidence type="ECO:0000256" key="12">
    <source>
        <dbReference type="ARBA" id="ARBA00047341"/>
    </source>
</evidence>
<evidence type="ECO:0000259" key="16">
    <source>
        <dbReference type="PROSITE" id="PS00906"/>
    </source>
</evidence>
<comment type="catalytic activity">
    <reaction evidence="13">
        <text>uroporphyrinogen III + 4 H(+) = coproporphyrinogen III + 4 CO2</text>
        <dbReference type="Rhea" id="RHEA:19865"/>
        <dbReference type="ChEBI" id="CHEBI:15378"/>
        <dbReference type="ChEBI" id="CHEBI:16526"/>
        <dbReference type="ChEBI" id="CHEBI:57308"/>
        <dbReference type="ChEBI" id="CHEBI:57309"/>
        <dbReference type="EC" id="4.1.1.37"/>
    </reaction>
    <physiologicalReaction direction="left-to-right" evidence="13">
        <dbReference type="Rhea" id="RHEA:19866"/>
    </physiologicalReaction>
</comment>
<dbReference type="UniPathway" id="UPA00251">
    <property type="reaction ID" value="UER00321"/>
</dbReference>
<comment type="function">
    <text evidence="11">Catalyzes the sequential decarboxylation of the four acetate side chains of uroporphyrinogen to form coproporphyrinogen and participates in the fifth step in the heme biosynthetic pathway. Isomer I or isomer III of uroporphyrinogen may serve as substrate, but only coproporphyrinogen III can ultimately be converted to heme. In vitro also decarboxylates pentacarboxylate porphyrinogen I.</text>
</comment>
<gene>
    <name evidence="17" type="ORF">TAPDE_001076</name>
</gene>
<dbReference type="InterPro" id="IPR006361">
    <property type="entry name" value="Uroporphyrinogen_deCO2ase_HemE"/>
</dbReference>
<reference evidence="17 18" key="1">
    <citation type="journal article" date="2013" name="MBio">
        <title>Genome sequencing of the plant pathogen Taphrina deformans, the causal agent of peach leaf curl.</title>
        <authorList>
            <person name="Cisse O.H."/>
            <person name="Almeida J.M.G.C.F."/>
            <person name="Fonseca A."/>
            <person name="Kumar A.A."/>
            <person name="Salojaervi J."/>
            <person name="Overmyer K."/>
            <person name="Hauser P.M."/>
            <person name="Pagni M."/>
        </authorList>
    </citation>
    <scope>NUCLEOTIDE SEQUENCE [LARGE SCALE GENOMIC DNA]</scope>
    <source>
        <strain evidence="18">PYCC 5710 / ATCC 11124 / CBS 356.35 / IMI 108563 / JCM 9778 / NBRC 8474</strain>
    </source>
</reference>
<keyword evidence="18" id="KW-1185">Reference proteome</keyword>
<keyword evidence="9 14" id="KW-0456">Lyase</keyword>
<evidence type="ECO:0000256" key="11">
    <source>
        <dbReference type="ARBA" id="ARBA00045708"/>
    </source>
</evidence>
<keyword evidence="10 14" id="KW-0627">Porphyrin biosynthesis</keyword>
<evidence type="ECO:0000256" key="7">
    <source>
        <dbReference type="ARBA" id="ARBA00022490"/>
    </source>
</evidence>
<dbReference type="GO" id="GO:0006782">
    <property type="term" value="P:protoporphyrinogen IX biosynthetic process"/>
    <property type="evidence" value="ECO:0007669"/>
    <property type="project" value="UniProtKB-UniPathway"/>
</dbReference>
<accession>R4X7Z8</accession>
<organism evidence="17 18">
    <name type="scientific">Taphrina deformans (strain PYCC 5710 / ATCC 11124 / CBS 356.35 / IMI 108563 / JCM 9778 / NBRC 8474)</name>
    <name type="common">Peach leaf curl fungus</name>
    <name type="synonym">Lalaria deformans</name>
    <dbReference type="NCBI Taxonomy" id="1097556"/>
    <lineage>
        <taxon>Eukaryota</taxon>
        <taxon>Fungi</taxon>
        <taxon>Dikarya</taxon>
        <taxon>Ascomycota</taxon>
        <taxon>Taphrinomycotina</taxon>
        <taxon>Taphrinomycetes</taxon>
        <taxon>Taphrinales</taxon>
        <taxon>Taphrinaceae</taxon>
        <taxon>Taphrina</taxon>
    </lineage>
</organism>
<dbReference type="SUPFAM" id="SSF51726">
    <property type="entry name" value="UROD/MetE-like"/>
    <property type="match status" value="1"/>
</dbReference>
<dbReference type="PROSITE" id="PS00906">
    <property type="entry name" value="UROD_1"/>
    <property type="match status" value="1"/>
</dbReference>
<feature type="domain" description="Uroporphyrinogen decarboxylase (URO-D)" evidence="16">
    <location>
        <begin position="26"/>
        <end position="35"/>
    </location>
</feature>
<comment type="catalytic activity">
    <reaction evidence="12">
        <text>uroporphyrinogen I + 4 H(+) = coproporphyrinogen I + 4 CO2</text>
        <dbReference type="Rhea" id="RHEA:31239"/>
        <dbReference type="ChEBI" id="CHEBI:15378"/>
        <dbReference type="ChEBI" id="CHEBI:16526"/>
        <dbReference type="ChEBI" id="CHEBI:62626"/>
        <dbReference type="ChEBI" id="CHEBI:62631"/>
    </reaction>
    <physiologicalReaction direction="left-to-right" evidence="12">
        <dbReference type="Rhea" id="RHEA:31240"/>
    </physiologicalReaction>
</comment>
<comment type="caution">
    <text evidence="17">The sequence shown here is derived from an EMBL/GenBank/DDBJ whole genome shotgun (WGS) entry which is preliminary data.</text>
</comment>
<dbReference type="AlphaFoldDB" id="R4X7Z8"/>
<dbReference type="STRING" id="1097556.R4X7Z8"/>
<dbReference type="VEuPathDB" id="FungiDB:TAPDE_001076"/>
<dbReference type="Proteomes" id="UP000013776">
    <property type="component" value="Unassembled WGS sequence"/>
</dbReference>
<evidence type="ECO:0000256" key="4">
    <source>
        <dbReference type="ARBA" id="ARBA00011738"/>
    </source>
</evidence>
<comment type="similarity">
    <text evidence="3 15">Belongs to the uroporphyrinogen decarboxylase family.</text>
</comment>
<evidence type="ECO:0000313" key="18">
    <source>
        <dbReference type="Proteomes" id="UP000013776"/>
    </source>
</evidence>
<evidence type="ECO:0000313" key="17">
    <source>
        <dbReference type="EMBL" id="CCG81372.1"/>
    </source>
</evidence>
<dbReference type="InterPro" id="IPR000257">
    <property type="entry name" value="Uroporphyrinogen_deCOase"/>
</dbReference>
<dbReference type="CDD" id="cd00717">
    <property type="entry name" value="URO-D"/>
    <property type="match status" value="1"/>
</dbReference>
<comment type="pathway">
    <text evidence="2 14">Porphyrin-containing compound metabolism; protoporphyrin-IX biosynthesis; coproporphyrinogen-III from 5-aminolevulinate: step 4/4.</text>
</comment>
<dbReference type="EC" id="4.1.1.37" evidence="5 14"/>
<dbReference type="PANTHER" id="PTHR21091:SF169">
    <property type="entry name" value="UROPORPHYRINOGEN DECARBOXYLASE"/>
    <property type="match status" value="1"/>
</dbReference>
<dbReference type="NCBIfam" id="TIGR01464">
    <property type="entry name" value="hemE"/>
    <property type="match status" value="1"/>
</dbReference>
<evidence type="ECO:0000256" key="14">
    <source>
        <dbReference type="RuleBase" id="RU000554"/>
    </source>
</evidence>
<dbReference type="GO" id="GO:0005829">
    <property type="term" value="C:cytosol"/>
    <property type="evidence" value="ECO:0007669"/>
    <property type="project" value="UniProtKB-SubCell"/>
</dbReference>
<keyword evidence="7" id="KW-0963">Cytoplasm</keyword>
<name>R4X7Z8_TAPDE</name>
<protein>
    <recommendedName>
        <fullName evidence="6 14">Uroporphyrinogen decarboxylase</fullName>
        <ecNumber evidence="5 14">4.1.1.37</ecNumber>
    </recommendedName>
</protein>
<evidence type="ECO:0000256" key="13">
    <source>
        <dbReference type="ARBA" id="ARBA00048411"/>
    </source>
</evidence>
<evidence type="ECO:0000256" key="6">
    <source>
        <dbReference type="ARBA" id="ARBA00014308"/>
    </source>
</evidence>
<evidence type="ECO:0000256" key="15">
    <source>
        <dbReference type="RuleBase" id="RU004169"/>
    </source>
</evidence>
<dbReference type="EMBL" id="CAHR02000037">
    <property type="protein sequence ID" value="CCG81372.1"/>
    <property type="molecule type" value="Genomic_DNA"/>
</dbReference>
<proteinExistence type="inferred from homology"/>
<dbReference type="Pfam" id="PF01208">
    <property type="entry name" value="URO-D"/>
    <property type="match status" value="1"/>
</dbReference>
<dbReference type="GO" id="GO:0004853">
    <property type="term" value="F:uroporphyrinogen decarboxylase activity"/>
    <property type="evidence" value="ECO:0007669"/>
    <property type="project" value="UniProtKB-EC"/>
</dbReference>
<evidence type="ECO:0000256" key="3">
    <source>
        <dbReference type="ARBA" id="ARBA00009935"/>
    </source>
</evidence>
<dbReference type="eggNOG" id="KOG2872">
    <property type="taxonomic scope" value="Eukaryota"/>
</dbReference>
<evidence type="ECO:0000256" key="10">
    <source>
        <dbReference type="ARBA" id="ARBA00023244"/>
    </source>
</evidence>
<dbReference type="PANTHER" id="PTHR21091">
    <property type="entry name" value="METHYLTETRAHYDROFOLATE:HOMOCYSTEINE METHYLTRANSFERASE RELATED"/>
    <property type="match status" value="1"/>
</dbReference>
<evidence type="ECO:0000256" key="5">
    <source>
        <dbReference type="ARBA" id="ARBA00012288"/>
    </source>
</evidence>
<dbReference type="OrthoDB" id="339900at2759"/>
<comment type="subcellular location">
    <subcellularLocation>
        <location evidence="1">Cytoplasm</location>
        <location evidence="1">Cytosol</location>
    </subcellularLocation>
</comment>
<evidence type="ECO:0000256" key="8">
    <source>
        <dbReference type="ARBA" id="ARBA00022793"/>
    </source>
</evidence>